<evidence type="ECO:0000313" key="4">
    <source>
        <dbReference type="EMBL" id="SHL60483.1"/>
    </source>
</evidence>
<dbReference type="InterPro" id="IPR011050">
    <property type="entry name" value="Pectin_lyase_fold/virulence"/>
</dbReference>
<evidence type="ECO:0000256" key="1">
    <source>
        <dbReference type="SAM" id="MobiDB-lite"/>
    </source>
</evidence>
<dbReference type="EMBL" id="FRBW01000001">
    <property type="protein sequence ID" value="SHL60483.1"/>
    <property type="molecule type" value="Genomic_DNA"/>
</dbReference>
<dbReference type="InterPro" id="IPR039448">
    <property type="entry name" value="Beta_helix"/>
</dbReference>
<organism evidence="4 5">
    <name type="scientific">Roseibium suaedae</name>
    <dbReference type="NCBI Taxonomy" id="735517"/>
    <lineage>
        <taxon>Bacteria</taxon>
        <taxon>Pseudomonadati</taxon>
        <taxon>Pseudomonadota</taxon>
        <taxon>Alphaproteobacteria</taxon>
        <taxon>Hyphomicrobiales</taxon>
        <taxon>Stappiaceae</taxon>
        <taxon>Roseibium</taxon>
    </lineage>
</organism>
<dbReference type="InterPro" id="IPR022444">
    <property type="entry name" value="Cofactor-bd_rpt"/>
</dbReference>
<sequence>MTQLKHPYETTVSPEKTEARPEKARLSRRAFLCGTAALSAFGAGLSLSGTRAEAASNFMKMAELRGSIDAADFGLVPNSPDDQTAVFQHAINRAVEKGRALFVPAGTYPVANLRFPSGTYIVGIPGQTRLVYQGGGGLLGVSEGTRNIGLTGLTFDGVNRPIGDHTEGLLHFSGVTDLAISGCTITGSSRMGLLLDRCAGRVTQCTVTGAAEAGIRSNEATGLQISDNVVADCANGGIWVHRWSEGEDGTLVSGNRIERIGAKYGGTGQWGNGINVFRAHGVVISGNRITDCAFSAIRSNTGSNVQITGNSCLRSGEVAIYSEYAFQGALIANNIIDGGTTGISIANFLEGGRLAVCTGNLIRNLSAEGPYPSEGAGFGIGIAAEADTTLTGNVIEGAPRFGMLLGWGPYLRNIIASQNILRDCGTGIAVSVVEGGGQASIMGNIIQGARAGGIIGYRWTDIASGELDGSKDFPNIAVSSNSISG</sequence>
<keyword evidence="2" id="KW-0812">Transmembrane</keyword>
<dbReference type="Gene3D" id="2.160.20.10">
    <property type="entry name" value="Single-stranded right-handed beta-helix, Pectin lyase-like"/>
    <property type="match status" value="3"/>
</dbReference>
<feature type="compositionally biased region" description="Basic and acidic residues" evidence="1">
    <location>
        <begin position="15"/>
        <end position="24"/>
    </location>
</feature>
<gene>
    <name evidence="4" type="ORF">SAMN05444272_1027</name>
</gene>
<dbReference type="NCBIfam" id="TIGR03807">
    <property type="entry name" value="RR_fam_repeat"/>
    <property type="match status" value="1"/>
</dbReference>
<feature type="domain" description="Right handed beta helix" evidence="3">
    <location>
        <begin position="247"/>
        <end position="406"/>
    </location>
</feature>
<dbReference type="InterPro" id="IPR012334">
    <property type="entry name" value="Pectin_lyas_fold"/>
</dbReference>
<dbReference type="SUPFAM" id="SSF51126">
    <property type="entry name" value="Pectin lyase-like"/>
    <property type="match status" value="2"/>
</dbReference>
<evidence type="ECO:0000259" key="3">
    <source>
        <dbReference type="Pfam" id="PF13229"/>
    </source>
</evidence>
<feature type="transmembrane region" description="Helical" evidence="2">
    <location>
        <begin position="30"/>
        <end position="49"/>
    </location>
</feature>
<reference evidence="4 5" key="1">
    <citation type="submission" date="2016-11" db="EMBL/GenBank/DDBJ databases">
        <authorList>
            <person name="Jaros S."/>
            <person name="Januszkiewicz K."/>
            <person name="Wedrychowicz H."/>
        </authorList>
    </citation>
    <scope>NUCLEOTIDE SEQUENCE [LARGE SCALE GENOMIC DNA]</scope>
    <source>
        <strain evidence="4 5">DSM 22153</strain>
    </source>
</reference>
<name>A0A1M7C017_9HYPH</name>
<evidence type="ECO:0000313" key="5">
    <source>
        <dbReference type="Proteomes" id="UP000186002"/>
    </source>
</evidence>
<feature type="region of interest" description="Disordered" evidence="1">
    <location>
        <begin position="1"/>
        <end position="24"/>
    </location>
</feature>
<keyword evidence="2" id="KW-0472">Membrane</keyword>
<dbReference type="NCBIfam" id="TIGR03808">
    <property type="entry name" value="RR_plus_rpt_1"/>
    <property type="match status" value="1"/>
</dbReference>
<dbReference type="InterPro" id="IPR022388">
    <property type="entry name" value="CHP03808"/>
</dbReference>
<keyword evidence="2" id="KW-1133">Transmembrane helix</keyword>
<accession>A0A1M7C017</accession>
<dbReference type="InterPro" id="IPR006311">
    <property type="entry name" value="TAT_signal"/>
</dbReference>
<dbReference type="Proteomes" id="UP000186002">
    <property type="component" value="Unassembled WGS sequence"/>
</dbReference>
<dbReference type="InterPro" id="IPR006626">
    <property type="entry name" value="PbH1"/>
</dbReference>
<dbReference type="OrthoDB" id="9788772at2"/>
<proteinExistence type="predicted"/>
<dbReference type="Pfam" id="PF13229">
    <property type="entry name" value="Beta_helix"/>
    <property type="match status" value="1"/>
</dbReference>
<dbReference type="STRING" id="735517.SAMN05444272_1027"/>
<dbReference type="PROSITE" id="PS51318">
    <property type="entry name" value="TAT"/>
    <property type="match status" value="1"/>
</dbReference>
<protein>
    <submittedName>
        <fullName evidence="4">Twin-arg-translocated uncharacterized repeat-containing protein</fullName>
    </submittedName>
</protein>
<dbReference type="RefSeq" id="WP_073009621.1">
    <property type="nucleotide sequence ID" value="NZ_FRBW01000001.1"/>
</dbReference>
<dbReference type="SMART" id="SM00710">
    <property type="entry name" value="PbH1"/>
    <property type="match status" value="7"/>
</dbReference>
<keyword evidence="5" id="KW-1185">Reference proteome</keyword>
<evidence type="ECO:0000256" key="2">
    <source>
        <dbReference type="SAM" id="Phobius"/>
    </source>
</evidence>
<dbReference type="AlphaFoldDB" id="A0A1M7C017"/>